<dbReference type="Pfam" id="PF20376">
    <property type="entry name" value="DUF6671"/>
    <property type="match status" value="1"/>
</dbReference>
<evidence type="ECO:0000313" key="3">
    <source>
        <dbReference type="Proteomes" id="UP000536509"/>
    </source>
</evidence>
<dbReference type="InterPro" id="IPR046612">
    <property type="entry name" value="DUF6671"/>
</dbReference>
<gene>
    <name evidence="2" type="ORF">HKT18_06565</name>
</gene>
<dbReference type="AlphaFoldDB" id="A0A7Y3R8J6"/>
<evidence type="ECO:0000313" key="2">
    <source>
        <dbReference type="EMBL" id="NNT71874.1"/>
    </source>
</evidence>
<reference evidence="2 3" key="1">
    <citation type="submission" date="2020-05" db="EMBL/GenBank/DDBJ databases">
        <title>Draft genome of Flavobacterium sp. IMCC34852.</title>
        <authorList>
            <person name="Song J."/>
            <person name="Cho J.-C."/>
        </authorList>
    </citation>
    <scope>NUCLEOTIDE SEQUENCE [LARGE SCALE GENOMIC DNA]</scope>
    <source>
        <strain evidence="2 3">IMCC34852</strain>
    </source>
</reference>
<dbReference type="Proteomes" id="UP000536509">
    <property type="component" value="Unassembled WGS sequence"/>
</dbReference>
<name>A0A7Y3R8J6_9FLAO</name>
<organism evidence="2 3">
    <name type="scientific">Flavobacterium rivulicola</name>
    <dbReference type="NCBI Taxonomy" id="2732161"/>
    <lineage>
        <taxon>Bacteria</taxon>
        <taxon>Pseudomonadati</taxon>
        <taxon>Bacteroidota</taxon>
        <taxon>Flavobacteriia</taxon>
        <taxon>Flavobacteriales</taxon>
        <taxon>Flavobacteriaceae</taxon>
        <taxon>Flavobacterium</taxon>
    </lineage>
</organism>
<sequence>MFNNRKLLVATKHHKEKVIAPLFEKKLGVRCFTSDEFDTDTLGTFSGEVSRKDDALTTLRKKCILAMEKNHCDLVIASEGSFGVHPSVFFASADDELIMLKDAKNDLEIVAREISLDTNFNASVITNESDLLAFAQRVQFPSHALILKPAENNFSKIVKGINDSENLKKYVNEFINEFGMAYVETDMRAQFNPTRMKVIEKAAQKLLQNVQSTCPNCKSPGFAITKAIPGLPCSWCKKPTDSTLSYLYTCNKCEFTKEALFPHQKNTEDPTYCHLCNP</sequence>
<dbReference type="EMBL" id="JABEVX010000003">
    <property type="protein sequence ID" value="NNT71874.1"/>
    <property type="molecule type" value="Genomic_DNA"/>
</dbReference>
<comment type="caution">
    <text evidence="2">The sequence shown here is derived from an EMBL/GenBank/DDBJ whole genome shotgun (WGS) entry which is preliminary data.</text>
</comment>
<feature type="domain" description="DUF6671" evidence="1">
    <location>
        <begin position="62"/>
        <end position="278"/>
    </location>
</feature>
<evidence type="ECO:0000259" key="1">
    <source>
        <dbReference type="Pfam" id="PF20376"/>
    </source>
</evidence>
<proteinExistence type="predicted"/>
<keyword evidence="3" id="KW-1185">Reference proteome</keyword>
<accession>A0A7Y3R8J6</accession>
<protein>
    <recommendedName>
        <fullName evidence="1">DUF6671 domain-containing protein</fullName>
    </recommendedName>
</protein>